<dbReference type="RefSeq" id="XP_001746129.1">
    <property type="nucleotide sequence ID" value="XM_001746077.1"/>
</dbReference>
<evidence type="ECO:0000313" key="2">
    <source>
        <dbReference type="EMBL" id="EDQ89024.1"/>
    </source>
</evidence>
<reference evidence="2 3" key="1">
    <citation type="journal article" date="2008" name="Nature">
        <title>The genome of the choanoflagellate Monosiga brevicollis and the origin of metazoans.</title>
        <authorList>
            <consortium name="JGI Sequencing"/>
            <person name="King N."/>
            <person name="Westbrook M.J."/>
            <person name="Young S.L."/>
            <person name="Kuo A."/>
            <person name="Abedin M."/>
            <person name="Chapman J."/>
            <person name="Fairclough S."/>
            <person name="Hellsten U."/>
            <person name="Isogai Y."/>
            <person name="Letunic I."/>
            <person name="Marr M."/>
            <person name="Pincus D."/>
            <person name="Putnam N."/>
            <person name="Rokas A."/>
            <person name="Wright K.J."/>
            <person name="Zuzow R."/>
            <person name="Dirks W."/>
            <person name="Good M."/>
            <person name="Goodstein D."/>
            <person name="Lemons D."/>
            <person name="Li W."/>
            <person name="Lyons J.B."/>
            <person name="Morris A."/>
            <person name="Nichols S."/>
            <person name="Richter D.J."/>
            <person name="Salamov A."/>
            <person name="Bork P."/>
            <person name="Lim W.A."/>
            <person name="Manning G."/>
            <person name="Miller W.T."/>
            <person name="McGinnis W."/>
            <person name="Shapiro H."/>
            <person name="Tjian R."/>
            <person name="Grigoriev I.V."/>
            <person name="Rokhsar D."/>
        </authorList>
    </citation>
    <scope>NUCLEOTIDE SEQUENCE [LARGE SCALE GENOMIC DNA]</scope>
    <source>
        <strain evidence="3">MX1 / ATCC 50154</strain>
    </source>
</reference>
<dbReference type="GeneID" id="5891497"/>
<feature type="compositionally biased region" description="Polar residues" evidence="1">
    <location>
        <begin position="40"/>
        <end position="49"/>
    </location>
</feature>
<dbReference type="EMBL" id="CH991552">
    <property type="protein sequence ID" value="EDQ89024.1"/>
    <property type="molecule type" value="Genomic_DNA"/>
</dbReference>
<dbReference type="InParanoid" id="A9V0I9"/>
<feature type="region of interest" description="Disordered" evidence="1">
    <location>
        <begin position="22"/>
        <end position="49"/>
    </location>
</feature>
<evidence type="ECO:0000256" key="1">
    <source>
        <dbReference type="SAM" id="MobiDB-lite"/>
    </source>
</evidence>
<dbReference type="Proteomes" id="UP000001357">
    <property type="component" value="Unassembled WGS sequence"/>
</dbReference>
<dbReference type="AlphaFoldDB" id="A9V0I9"/>
<keyword evidence="3" id="KW-1185">Reference proteome</keyword>
<protein>
    <submittedName>
        <fullName evidence="2">Uncharacterized protein</fullName>
    </submittedName>
</protein>
<name>A9V0I9_MONBE</name>
<accession>A9V0I9</accession>
<evidence type="ECO:0000313" key="3">
    <source>
        <dbReference type="Proteomes" id="UP000001357"/>
    </source>
</evidence>
<proteinExistence type="predicted"/>
<dbReference type="KEGG" id="mbr:MONBRDRAFT_8598"/>
<organism evidence="2 3">
    <name type="scientific">Monosiga brevicollis</name>
    <name type="common">Choanoflagellate</name>
    <dbReference type="NCBI Taxonomy" id="81824"/>
    <lineage>
        <taxon>Eukaryota</taxon>
        <taxon>Choanoflagellata</taxon>
        <taxon>Craspedida</taxon>
        <taxon>Salpingoecidae</taxon>
        <taxon>Monosiga</taxon>
    </lineage>
</organism>
<gene>
    <name evidence="2" type="ORF">MONBRDRAFT_8598</name>
</gene>
<sequence>MSGSSILNTLAQSDFSLAAQGVHSPLQPASRPDTNHDQPDASSQAHSSANATFAQLSMACFDMSGVPDPESGIGLESHSTQVAERPIAHAQPRTHGFTDRARSQPLAASLGAETAELPRAEVALRQARLEQLQRIHVRRPRHFQEDCRALLTVILLNELRSRTMDTPTSIMKRLAKHTSVSYKLYRAVWEPVMDRLQALLLADETDEHDHFRTDMEHDLRS</sequence>